<protein>
    <submittedName>
        <fullName evidence="1">Uncharacterized protein</fullName>
    </submittedName>
</protein>
<gene>
    <name evidence="1" type="ORF">HX882_27405</name>
</gene>
<dbReference type="AlphaFoldDB" id="A0A7Y7XIU5"/>
<evidence type="ECO:0000313" key="2">
    <source>
        <dbReference type="Proteomes" id="UP000539985"/>
    </source>
</evidence>
<organism evidence="1 2">
    <name type="scientific">Pseudomonas gingeri</name>
    <dbReference type="NCBI Taxonomy" id="117681"/>
    <lineage>
        <taxon>Bacteria</taxon>
        <taxon>Pseudomonadati</taxon>
        <taxon>Pseudomonadota</taxon>
        <taxon>Gammaproteobacteria</taxon>
        <taxon>Pseudomonadales</taxon>
        <taxon>Pseudomonadaceae</taxon>
        <taxon>Pseudomonas</taxon>
    </lineage>
</organism>
<accession>A0A7Y7XIU5</accession>
<sequence length="80" mass="8939">MRALLRYPTQVGTFYIAQSTDGRFHPVFDDKSLGSYRSITHAINDLTSDATSSVLHPKTFELLDTSVLGLPDDPGEWIRV</sequence>
<comment type="caution">
    <text evidence="1">The sequence shown here is derived from an EMBL/GenBank/DDBJ whole genome shotgun (WGS) entry which is preliminary data.</text>
</comment>
<name>A0A7Y7XIU5_9PSED</name>
<reference evidence="1 2" key="1">
    <citation type="submission" date="2020-04" db="EMBL/GenBank/DDBJ databases">
        <title>Molecular characterization of pseudomonads from Agaricus bisporus reveal novel blotch 2 pathogens in Western Europe.</title>
        <authorList>
            <person name="Taparia T."/>
            <person name="Krijger M."/>
            <person name="Haynes E."/>
            <person name="Elpinstone J.G."/>
            <person name="Noble R."/>
            <person name="Van Der Wolf J."/>
        </authorList>
    </citation>
    <scope>NUCLEOTIDE SEQUENCE [LARGE SCALE GENOMIC DNA]</scope>
    <source>
        <strain evidence="1 2">H7001</strain>
    </source>
</reference>
<proteinExistence type="predicted"/>
<dbReference type="RefSeq" id="WP_177105195.1">
    <property type="nucleotide sequence ID" value="NZ_JACAQB010000024.1"/>
</dbReference>
<dbReference type="EMBL" id="JACAQB010000024">
    <property type="protein sequence ID" value="NWB99612.1"/>
    <property type="molecule type" value="Genomic_DNA"/>
</dbReference>
<dbReference type="Proteomes" id="UP000539985">
    <property type="component" value="Unassembled WGS sequence"/>
</dbReference>
<evidence type="ECO:0000313" key="1">
    <source>
        <dbReference type="EMBL" id="NWB99612.1"/>
    </source>
</evidence>